<evidence type="ECO:0000256" key="1">
    <source>
        <dbReference type="ARBA" id="ARBA00004123"/>
    </source>
</evidence>
<dbReference type="GO" id="GO:0006310">
    <property type="term" value="P:DNA recombination"/>
    <property type="evidence" value="ECO:0007669"/>
    <property type="project" value="UniProtKB-UniRule"/>
</dbReference>
<evidence type="ECO:0000256" key="6">
    <source>
        <dbReference type="ARBA" id="ARBA00023242"/>
    </source>
</evidence>
<protein>
    <recommendedName>
        <fullName evidence="7">Non-structural maintenance of chromosomes element 4</fullName>
    </recommendedName>
</protein>
<evidence type="ECO:0000256" key="4">
    <source>
        <dbReference type="ARBA" id="ARBA00023172"/>
    </source>
</evidence>
<gene>
    <name evidence="9" type="ORF">AAHA92_18323</name>
</gene>
<dbReference type="PANTHER" id="PTHR16140">
    <property type="entry name" value="NON-STRUCTURAL MAINTENANCE OF CHROMOSOMES ELEMENT 4"/>
    <property type="match status" value="1"/>
</dbReference>
<accession>A0ABD1H2C0</accession>
<comment type="similarity">
    <text evidence="2 7">Belongs to the NSE4 family.</text>
</comment>
<dbReference type="InterPro" id="IPR027786">
    <property type="entry name" value="Nse4/EID"/>
</dbReference>
<feature type="domain" description="Non-structural maintenance of chromosome element 4 C-terminal" evidence="8">
    <location>
        <begin position="191"/>
        <end position="278"/>
    </location>
</feature>
<proteinExistence type="inferred from homology"/>
<evidence type="ECO:0000256" key="7">
    <source>
        <dbReference type="RuleBase" id="RU365071"/>
    </source>
</evidence>
<dbReference type="GO" id="GO:0005634">
    <property type="term" value="C:nucleus"/>
    <property type="evidence" value="ECO:0007669"/>
    <property type="project" value="UniProtKB-SubCell"/>
</dbReference>
<dbReference type="AlphaFoldDB" id="A0ABD1H2C0"/>
<dbReference type="Pfam" id="PF08743">
    <property type="entry name" value="Nse4_C"/>
    <property type="match status" value="1"/>
</dbReference>
<dbReference type="Proteomes" id="UP001567538">
    <property type="component" value="Unassembled WGS sequence"/>
</dbReference>
<evidence type="ECO:0000313" key="9">
    <source>
        <dbReference type="EMBL" id="KAL1550349.1"/>
    </source>
</evidence>
<keyword evidence="10" id="KW-1185">Reference proteome</keyword>
<evidence type="ECO:0000259" key="8">
    <source>
        <dbReference type="Pfam" id="PF08743"/>
    </source>
</evidence>
<dbReference type="GO" id="GO:0030915">
    <property type="term" value="C:Smc5-Smc6 complex"/>
    <property type="evidence" value="ECO:0007669"/>
    <property type="project" value="UniProtKB-UniRule"/>
</dbReference>
<keyword evidence="4 7" id="KW-0233">DNA recombination</keyword>
<evidence type="ECO:0000256" key="2">
    <source>
        <dbReference type="ARBA" id="ARBA00008997"/>
    </source>
</evidence>
<comment type="caution">
    <text evidence="9">The sequence shown here is derived from an EMBL/GenBank/DDBJ whole genome shotgun (WGS) entry which is preliminary data.</text>
</comment>
<dbReference type="EMBL" id="JBEAFC010000007">
    <property type="protein sequence ID" value="KAL1550349.1"/>
    <property type="molecule type" value="Genomic_DNA"/>
</dbReference>
<comment type="subunit">
    <text evidence="7">Component of the SMC5-SMC6 complex.</text>
</comment>
<dbReference type="GO" id="GO:0006281">
    <property type="term" value="P:DNA repair"/>
    <property type="evidence" value="ECO:0007669"/>
    <property type="project" value="UniProtKB-UniRule"/>
</dbReference>
<evidence type="ECO:0000313" key="10">
    <source>
        <dbReference type="Proteomes" id="UP001567538"/>
    </source>
</evidence>
<evidence type="ECO:0000256" key="5">
    <source>
        <dbReference type="ARBA" id="ARBA00023204"/>
    </source>
</evidence>
<keyword evidence="5 7" id="KW-0234">DNA repair</keyword>
<comment type="function">
    <text evidence="7">Component of the SMC5-SMC6 complex, that promotes sister chromatid alignment after DNA damage and facilitates double-stranded DNA breaks (DSBs) repair via homologous recombination between sister chromatids.</text>
</comment>
<evidence type="ECO:0000256" key="3">
    <source>
        <dbReference type="ARBA" id="ARBA00022763"/>
    </source>
</evidence>
<dbReference type="PANTHER" id="PTHR16140:SF0">
    <property type="entry name" value="NON-STRUCTURAL MAINTENANCE OF CHROMOSOMES ELEMENT 4"/>
    <property type="match status" value="1"/>
</dbReference>
<comment type="subcellular location">
    <subcellularLocation>
        <location evidence="1 7">Nucleus</location>
    </subcellularLocation>
</comment>
<keyword evidence="6 7" id="KW-0539">Nucleus</keyword>
<reference evidence="9 10" key="1">
    <citation type="submission" date="2024-06" db="EMBL/GenBank/DDBJ databases">
        <title>A chromosome level genome sequence of Diviner's sage (Salvia divinorum).</title>
        <authorList>
            <person name="Ford S.A."/>
            <person name="Ro D.-K."/>
            <person name="Ness R.W."/>
            <person name="Phillips M.A."/>
        </authorList>
    </citation>
    <scope>NUCLEOTIDE SEQUENCE [LARGE SCALE GENOMIC DNA]</scope>
    <source>
        <strain evidence="9">SAF-2024a</strain>
        <tissue evidence="9">Leaf</tissue>
    </source>
</reference>
<dbReference type="InterPro" id="IPR014854">
    <property type="entry name" value="Nse4_C"/>
</dbReference>
<name>A0ABD1H2C0_SALDI</name>
<organism evidence="9 10">
    <name type="scientific">Salvia divinorum</name>
    <name type="common">Maria pastora</name>
    <name type="synonym">Diviner's sage</name>
    <dbReference type="NCBI Taxonomy" id="28513"/>
    <lineage>
        <taxon>Eukaryota</taxon>
        <taxon>Viridiplantae</taxon>
        <taxon>Streptophyta</taxon>
        <taxon>Embryophyta</taxon>
        <taxon>Tracheophyta</taxon>
        <taxon>Spermatophyta</taxon>
        <taxon>Magnoliopsida</taxon>
        <taxon>eudicotyledons</taxon>
        <taxon>Gunneridae</taxon>
        <taxon>Pentapetalae</taxon>
        <taxon>asterids</taxon>
        <taxon>lamiids</taxon>
        <taxon>Lamiales</taxon>
        <taxon>Lamiaceae</taxon>
        <taxon>Nepetoideae</taxon>
        <taxon>Mentheae</taxon>
        <taxon>Salviinae</taxon>
        <taxon>Salvia</taxon>
        <taxon>Salvia subgen. Calosphace</taxon>
    </lineage>
</organism>
<sequence>MEKEEESRAILSCYREIDNRIKEKKDEIADARSNMFISIMNDVETIHKDVRKPREQVADAETLLGLTNILMDSVRSHTALCITPPEFVSCLIRQFGQLKRRKELLDSSYNVSWVDIGSSVSPIFMSGSGCRTMNGPMLTVLKQRKPVVHAKQARSVKRTHPKEFKAAVDLISDTDRNIRAMFEVLKRRKKVQVESLILNRDSFSQTIENLFALSFLVKDGRVHIYIDETGARVVAPRNGPSAEEIKTGVAKHHQFMFRLDFNDWEVMKEYVPCEEEVMPQRYTFGISSCSAKSIVEDDIGIPEGIPIDRVSQSVCTV</sequence>
<keyword evidence="3 7" id="KW-0227">DNA damage</keyword>